<dbReference type="eggNOG" id="ENOG502SD7M">
    <property type="taxonomic scope" value="Eukaryota"/>
</dbReference>
<dbReference type="GO" id="GO:0005886">
    <property type="term" value="C:plasma membrane"/>
    <property type="evidence" value="ECO:0007669"/>
    <property type="project" value="UniProtKB-SubCell"/>
</dbReference>
<feature type="chain" id="PRO_5004031874" description="CFEM domain-containing protein" evidence="16">
    <location>
        <begin position="17"/>
        <end position="167"/>
    </location>
</feature>
<reference evidence="18 19" key="1">
    <citation type="journal article" date="2012" name="PLoS Pathog.">
        <title>Diverse lifestyles and strategies of plant pathogenesis encoded in the genomes of eighteen Dothideomycetes fungi.</title>
        <authorList>
            <person name="Ohm R.A."/>
            <person name="Feau N."/>
            <person name="Henrissat B."/>
            <person name="Schoch C.L."/>
            <person name="Horwitz B.A."/>
            <person name="Barry K.W."/>
            <person name="Condon B.J."/>
            <person name="Copeland A.C."/>
            <person name="Dhillon B."/>
            <person name="Glaser F."/>
            <person name="Hesse C.N."/>
            <person name="Kosti I."/>
            <person name="LaButti K."/>
            <person name="Lindquist E.A."/>
            <person name="Lucas S."/>
            <person name="Salamov A.A."/>
            <person name="Bradshaw R.E."/>
            <person name="Ciuffetti L."/>
            <person name="Hamelin R.C."/>
            <person name="Kema G.H.J."/>
            <person name="Lawrence C."/>
            <person name="Scott J.A."/>
            <person name="Spatafora J.W."/>
            <person name="Turgeon B.G."/>
            <person name="de Wit P.J.G.M."/>
            <person name="Zhong S."/>
            <person name="Goodwin S.B."/>
            <person name="Grigoriev I.V."/>
        </authorList>
    </citation>
    <scope>NUCLEOTIDE SEQUENCE [LARGE SCALE GENOMIC DNA]</scope>
    <source>
        <strain evidence="18 19">SO2202</strain>
    </source>
</reference>
<dbReference type="PANTHER" id="PTHR37928:SF2">
    <property type="entry name" value="GPI ANCHORED CFEM DOMAIN PROTEIN (AFU_ORTHOLOGUE AFUA_6G10580)"/>
    <property type="match status" value="1"/>
</dbReference>
<keyword evidence="11" id="KW-0472">Membrane</keyword>
<evidence type="ECO:0000256" key="11">
    <source>
        <dbReference type="ARBA" id="ARBA00023136"/>
    </source>
</evidence>
<keyword evidence="14" id="KW-0449">Lipoprotein</keyword>
<keyword evidence="5" id="KW-0964">Secreted</keyword>
<keyword evidence="10 15" id="KW-0408">Iron</keyword>
<keyword evidence="8 15" id="KW-0479">Metal-binding</keyword>
<accession>M3CBZ8</accession>
<evidence type="ECO:0000256" key="5">
    <source>
        <dbReference type="ARBA" id="ARBA00022525"/>
    </source>
</evidence>
<dbReference type="RefSeq" id="XP_016758053.1">
    <property type="nucleotide sequence ID" value="XM_016906547.1"/>
</dbReference>
<proteinExistence type="inferred from homology"/>
<keyword evidence="9 16" id="KW-0732">Signal</keyword>
<dbReference type="STRING" id="692275.M3CBZ8"/>
<evidence type="ECO:0000256" key="13">
    <source>
        <dbReference type="ARBA" id="ARBA00023180"/>
    </source>
</evidence>
<evidence type="ECO:0000256" key="1">
    <source>
        <dbReference type="ARBA" id="ARBA00004609"/>
    </source>
</evidence>
<dbReference type="GeneID" id="27903684"/>
<dbReference type="GO" id="GO:0046872">
    <property type="term" value="F:metal ion binding"/>
    <property type="evidence" value="ECO:0007669"/>
    <property type="project" value="UniProtKB-UniRule"/>
</dbReference>
<feature type="disulfide bond" evidence="15">
    <location>
        <begin position="35"/>
        <end position="42"/>
    </location>
</feature>
<keyword evidence="19" id="KW-1185">Reference proteome</keyword>
<evidence type="ECO:0000256" key="8">
    <source>
        <dbReference type="ARBA" id="ARBA00022723"/>
    </source>
</evidence>
<dbReference type="InterPro" id="IPR008427">
    <property type="entry name" value="Extracellular_membr_CFEM_dom"/>
</dbReference>
<evidence type="ECO:0000256" key="10">
    <source>
        <dbReference type="ARBA" id="ARBA00023004"/>
    </source>
</evidence>
<feature type="binding site" description="axial binding residue" evidence="15">
    <location>
        <position position="39"/>
    </location>
    <ligand>
        <name>heme</name>
        <dbReference type="ChEBI" id="CHEBI:30413"/>
    </ligand>
    <ligandPart>
        <name>Fe</name>
        <dbReference type="ChEBI" id="CHEBI:18248"/>
    </ligandPart>
</feature>
<evidence type="ECO:0000256" key="12">
    <source>
        <dbReference type="ARBA" id="ARBA00023157"/>
    </source>
</evidence>
<evidence type="ECO:0000313" key="18">
    <source>
        <dbReference type="EMBL" id="EMF09932.1"/>
    </source>
</evidence>
<sequence length="167" mass="16373">MYKFAAIALFASAVLAQIPGLPSCAQSCITDYGGCNQIDVKCICSNNPLLEKLSCCVSLQCDEEGTAAVIKFADTLCGSYGVTTLPTAATCVATGTATSTTAVATGTTTESATMSMTSAPTSVSSAMGSAASMASTAASSAAAAAPTHMAQKVLGMGLGAAGLFAVL</sequence>
<dbReference type="Proteomes" id="UP000016931">
    <property type="component" value="Unassembled WGS sequence"/>
</dbReference>
<keyword evidence="12 15" id="KW-1015">Disulfide bond</keyword>
<protein>
    <recommendedName>
        <fullName evidence="17">CFEM domain-containing protein</fullName>
    </recommendedName>
</protein>
<dbReference type="EMBL" id="KB456268">
    <property type="protein sequence ID" value="EMF09932.1"/>
    <property type="molecule type" value="Genomic_DNA"/>
</dbReference>
<evidence type="ECO:0000256" key="16">
    <source>
        <dbReference type="SAM" id="SignalP"/>
    </source>
</evidence>
<evidence type="ECO:0000259" key="17">
    <source>
        <dbReference type="PROSITE" id="PS52012"/>
    </source>
</evidence>
<evidence type="ECO:0000256" key="7">
    <source>
        <dbReference type="ARBA" id="ARBA00022622"/>
    </source>
</evidence>
<dbReference type="HOGENOM" id="CLU_063084_1_1_1"/>
<feature type="signal peptide" evidence="16">
    <location>
        <begin position="1"/>
        <end position="16"/>
    </location>
</feature>
<evidence type="ECO:0000256" key="6">
    <source>
        <dbReference type="ARBA" id="ARBA00022617"/>
    </source>
</evidence>
<evidence type="ECO:0000256" key="14">
    <source>
        <dbReference type="ARBA" id="ARBA00023288"/>
    </source>
</evidence>
<comment type="similarity">
    <text evidence="3">Belongs to the RBT5 family.</text>
</comment>
<feature type="domain" description="CFEM" evidence="17">
    <location>
        <begin position="1"/>
        <end position="105"/>
    </location>
</feature>
<evidence type="ECO:0000256" key="15">
    <source>
        <dbReference type="PROSITE-ProRule" id="PRU01356"/>
    </source>
</evidence>
<evidence type="ECO:0000256" key="4">
    <source>
        <dbReference type="ARBA" id="ARBA00022475"/>
    </source>
</evidence>
<dbReference type="PROSITE" id="PS52012">
    <property type="entry name" value="CFEM"/>
    <property type="match status" value="1"/>
</dbReference>
<keyword evidence="7" id="KW-0336">GPI-anchor</keyword>
<comment type="caution">
    <text evidence="15">Lacks conserved residue(s) required for the propagation of feature annotation.</text>
</comment>
<dbReference type="Pfam" id="PF05730">
    <property type="entry name" value="CFEM"/>
    <property type="match status" value="1"/>
</dbReference>
<dbReference type="GO" id="GO:0098552">
    <property type="term" value="C:side of membrane"/>
    <property type="evidence" value="ECO:0007669"/>
    <property type="project" value="UniProtKB-KW"/>
</dbReference>
<dbReference type="OMA" id="DVACCIA"/>
<gene>
    <name evidence="18" type="ORF">SEPMUDRAFT_151026</name>
</gene>
<keyword evidence="13" id="KW-0325">Glycoprotein</keyword>
<keyword evidence="6 15" id="KW-0349">Heme</keyword>
<evidence type="ECO:0000256" key="3">
    <source>
        <dbReference type="ARBA" id="ARBA00010031"/>
    </source>
</evidence>
<dbReference type="OrthoDB" id="3065412at2759"/>
<dbReference type="GO" id="GO:0005576">
    <property type="term" value="C:extracellular region"/>
    <property type="evidence" value="ECO:0007669"/>
    <property type="project" value="UniProtKB-SubCell"/>
</dbReference>
<evidence type="ECO:0000256" key="2">
    <source>
        <dbReference type="ARBA" id="ARBA00004613"/>
    </source>
</evidence>
<organism evidence="18 19">
    <name type="scientific">Sphaerulina musiva (strain SO2202)</name>
    <name type="common">Poplar stem canker fungus</name>
    <name type="synonym">Septoria musiva</name>
    <dbReference type="NCBI Taxonomy" id="692275"/>
    <lineage>
        <taxon>Eukaryota</taxon>
        <taxon>Fungi</taxon>
        <taxon>Dikarya</taxon>
        <taxon>Ascomycota</taxon>
        <taxon>Pezizomycotina</taxon>
        <taxon>Dothideomycetes</taxon>
        <taxon>Dothideomycetidae</taxon>
        <taxon>Mycosphaerellales</taxon>
        <taxon>Mycosphaerellaceae</taxon>
        <taxon>Sphaerulina</taxon>
    </lineage>
</organism>
<evidence type="ECO:0000256" key="9">
    <source>
        <dbReference type="ARBA" id="ARBA00022729"/>
    </source>
</evidence>
<name>M3CBZ8_SPHMS</name>
<feature type="disulfide bond" evidence="15">
    <location>
        <begin position="44"/>
        <end position="77"/>
    </location>
</feature>
<dbReference type="AlphaFoldDB" id="M3CBZ8"/>
<dbReference type="PANTHER" id="PTHR37928">
    <property type="entry name" value="CFEM DOMAIN PROTEIN (AFU_ORTHOLOGUE AFUA_6G14090)"/>
    <property type="match status" value="1"/>
</dbReference>
<evidence type="ECO:0000313" key="19">
    <source>
        <dbReference type="Proteomes" id="UP000016931"/>
    </source>
</evidence>
<comment type="subcellular location">
    <subcellularLocation>
        <location evidence="1">Cell membrane</location>
        <topology evidence="1">Lipid-anchor</topology>
        <topology evidence="1">GPI-anchor</topology>
    </subcellularLocation>
    <subcellularLocation>
        <location evidence="2">Secreted</location>
    </subcellularLocation>
</comment>
<keyword evidence="4" id="KW-1003">Cell membrane</keyword>
<dbReference type="InterPro" id="IPR051735">
    <property type="entry name" value="CFEM_domain"/>
</dbReference>